<keyword evidence="4" id="KW-0418">Kinase</keyword>
<dbReference type="CDD" id="cd05123">
    <property type="entry name" value="STKc_AGC"/>
    <property type="match status" value="1"/>
</dbReference>
<evidence type="ECO:0000259" key="8">
    <source>
        <dbReference type="PROSITE" id="PS50011"/>
    </source>
</evidence>
<reference evidence="10" key="1">
    <citation type="submission" date="2021-01" db="EMBL/GenBank/DDBJ databases">
        <authorList>
            <consortium name="Genoscope - CEA"/>
            <person name="William W."/>
        </authorList>
    </citation>
    <scope>NUCLEOTIDE SEQUENCE</scope>
</reference>
<dbReference type="PROSITE" id="PS50011">
    <property type="entry name" value="PROTEIN_KINASE_DOM"/>
    <property type="match status" value="1"/>
</dbReference>
<keyword evidence="2" id="KW-0808">Transferase</keyword>
<feature type="region of interest" description="Disordered" evidence="7">
    <location>
        <begin position="744"/>
        <end position="796"/>
    </location>
</feature>
<feature type="compositionally biased region" description="Basic and acidic residues" evidence="7">
    <location>
        <begin position="772"/>
        <end position="784"/>
    </location>
</feature>
<keyword evidence="11" id="KW-1185">Reference proteome</keyword>
<dbReference type="PANTHER" id="PTHR24353">
    <property type="entry name" value="CYCLIC NUCLEOTIDE-DEPENDENT PROTEIN KINASE"/>
    <property type="match status" value="1"/>
</dbReference>
<feature type="domain" description="AGC-kinase C-terminal" evidence="9">
    <location>
        <begin position="641"/>
        <end position="715"/>
    </location>
</feature>
<feature type="compositionally biased region" description="Low complexity" evidence="7">
    <location>
        <begin position="746"/>
        <end position="762"/>
    </location>
</feature>
<dbReference type="OrthoDB" id="289272at2759"/>
<dbReference type="EMBL" id="CAJJDP010000031">
    <property type="protein sequence ID" value="CAD8155839.1"/>
    <property type="molecule type" value="Genomic_DNA"/>
</dbReference>
<dbReference type="AlphaFoldDB" id="A0A8S1TXX5"/>
<evidence type="ECO:0000313" key="10">
    <source>
        <dbReference type="EMBL" id="CAD8155839.1"/>
    </source>
</evidence>
<dbReference type="FunFam" id="1.10.510.10:FF:000008">
    <property type="entry name" value="Non-specific serine/threonine protein kinase"/>
    <property type="match status" value="1"/>
</dbReference>
<evidence type="ECO:0000256" key="4">
    <source>
        <dbReference type="ARBA" id="ARBA00022777"/>
    </source>
</evidence>
<dbReference type="GO" id="GO:0005829">
    <property type="term" value="C:cytosol"/>
    <property type="evidence" value="ECO:0007669"/>
    <property type="project" value="TreeGrafter"/>
</dbReference>
<gene>
    <name evidence="10" type="ORF">POCTA_138.1.T0310157</name>
</gene>
<keyword evidence="1" id="KW-0723">Serine/threonine-protein kinase</keyword>
<feature type="region of interest" description="Disordered" evidence="7">
    <location>
        <begin position="15"/>
        <end position="49"/>
    </location>
</feature>
<evidence type="ECO:0000256" key="3">
    <source>
        <dbReference type="ARBA" id="ARBA00022741"/>
    </source>
</evidence>
<feature type="binding site" evidence="6">
    <location>
        <position position="411"/>
    </location>
    <ligand>
        <name>ATP</name>
        <dbReference type="ChEBI" id="CHEBI:30616"/>
    </ligand>
</feature>
<keyword evidence="5 6" id="KW-0067">ATP-binding</keyword>
<feature type="compositionally biased region" description="Basic and acidic residues" evidence="7">
    <location>
        <begin position="36"/>
        <end position="49"/>
    </location>
</feature>
<feature type="compositionally biased region" description="Polar residues" evidence="7">
    <location>
        <begin position="785"/>
        <end position="796"/>
    </location>
</feature>
<feature type="compositionally biased region" description="Polar residues" evidence="7">
    <location>
        <begin position="80"/>
        <end position="96"/>
    </location>
</feature>
<dbReference type="PROSITE" id="PS00107">
    <property type="entry name" value="PROTEIN_KINASE_ATP"/>
    <property type="match status" value="1"/>
</dbReference>
<dbReference type="GO" id="GO:0005524">
    <property type="term" value="F:ATP binding"/>
    <property type="evidence" value="ECO:0007669"/>
    <property type="project" value="UniProtKB-UniRule"/>
</dbReference>
<sequence>MNKISSQIQWLMNRNSVQEPSLSNDIKSPRSNQKTAKTERPQSKTKKNDLLDYLKNERNKITQTFNSVKNTLQGSKSIDTLQTQSQKSERFNNGQLNHVDLNIQTDDKNNSKKSILKPKNLSLAIISLENQLFKQSQTTKQSNNQSPQNQINSPIIKQKEQYQFDLQILKNTKTSSQDDQQQNSQITQNKQSILSDDLSYHKKTLEDILCNKKQPKQAVIQKPLNQKQCENDKRVANQNHCKTEVSPSQIQQKYKITEERLNYDQDQYLKIILYYKQQKYHYLFKYQNKMTDDLFNYLIQQIASIEKQFIKHGGGTGSTDGESIQQELNKICQFQTLSKNIPYDYYLTLNEQTLDVFKGITLQIQPFYSQPIITKRVGLKDFTLIKCIGVGGFSRVYMVRKKDNGKFYALKLIDKKFIFENSKEIIVQNERDIMTKMNNQFVTPLHYSFESKYYIAFVLEYCAGGELFYHLRKLKRLSEQDAKIYFAEICLGMTYLHSQNIVYRDIKPENILLDLQGHLLLSDFGLSKPEMTPDDIAYSFCGSPEYMAPEMLMKTGHNYLVDCYCLGALLYELVTGLPPFYSHNTQDIYNSILTEQIQFPNYVHISPLLKDLIQLLLKKNPEERIGHQNGIIEILHHKWFQDVDFEAILNKKEKPPCKPYPLKYNFDEEEFNKGDAEFRKQFQINLQKEYQNVDTANCLLDNFYYSRDSVYGQVKSRRTTKVNLNSLENKAIMAEPFSIIQSMKLQSPQQDQKEQQFQQSPQVSKRINGTKGRSEAFDNQKKPESMTQSAQLQHQTSKLGHNYSKTMQQTQFSLQEFKQIKFLIDQSRALQSSDRITTMPDQNKKNIFERVKTEQFGNLASPKTTTSSNLHKMNNFQALFGSDSKKKKLF</sequence>
<feature type="compositionally biased region" description="Polar residues" evidence="7">
    <location>
        <begin position="15"/>
        <end position="35"/>
    </location>
</feature>
<dbReference type="GO" id="GO:0005952">
    <property type="term" value="C:cAMP-dependent protein kinase complex"/>
    <property type="evidence" value="ECO:0007669"/>
    <property type="project" value="TreeGrafter"/>
</dbReference>
<evidence type="ECO:0000256" key="7">
    <source>
        <dbReference type="SAM" id="MobiDB-lite"/>
    </source>
</evidence>
<dbReference type="GO" id="GO:0004691">
    <property type="term" value="F:cAMP-dependent protein kinase activity"/>
    <property type="evidence" value="ECO:0007669"/>
    <property type="project" value="TreeGrafter"/>
</dbReference>
<evidence type="ECO:0000256" key="1">
    <source>
        <dbReference type="ARBA" id="ARBA00022527"/>
    </source>
</evidence>
<evidence type="ECO:0000313" key="11">
    <source>
        <dbReference type="Proteomes" id="UP000683925"/>
    </source>
</evidence>
<evidence type="ECO:0000256" key="2">
    <source>
        <dbReference type="ARBA" id="ARBA00022679"/>
    </source>
</evidence>
<dbReference type="InterPro" id="IPR000961">
    <property type="entry name" value="AGC-kinase_C"/>
</dbReference>
<feature type="compositionally biased region" description="Low complexity" evidence="7">
    <location>
        <begin position="136"/>
        <end position="155"/>
    </location>
</feature>
<dbReference type="InterPro" id="IPR017441">
    <property type="entry name" value="Protein_kinase_ATP_BS"/>
</dbReference>
<dbReference type="PROSITE" id="PS00108">
    <property type="entry name" value="PROTEIN_KINASE_ST"/>
    <property type="match status" value="1"/>
</dbReference>
<feature type="region of interest" description="Disordered" evidence="7">
    <location>
        <begin position="80"/>
        <end position="115"/>
    </location>
</feature>
<evidence type="ECO:0008006" key="12">
    <source>
        <dbReference type="Google" id="ProtNLM"/>
    </source>
</evidence>
<dbReference type="Pfam" id="PF00069">
    <property type="entry name" value="Pkinase"/>
    <property type="match status" value="1"/>
</dbReference>
<dbReference type="OMA" id="CKPYPLK"/>
<evidence type="ECO:0000259" key="9">
    <source>
        <dbReference type="PROSITE" id="PS51285"/>
    </source>
</evidence>
<keyword evidence="3 6" id="KW-0547">Nucleotide-binding</keyword>
<dbReference type="Proteomes" id="UP000683925">
    <property type="component" value="Unassembled WGS sequence"/>
</dbReference>
<dbReference type="SMART" id="SM00220">
    <property type="entry name" value="S_TKc"/>
    <property type="match status" value="1"/>
</dbReference>
<feature type="domain" description="Protein kinase" evidence="8">
    <location>
        <begin position="382"/>
        <end position="640"/>
    </location>
</feature>
<feature type="region of interest" description="Disordered" evidence="7">
    <location>
        <begin position="136"/>
        <end position="156"/>
    </location>
</feature>
<evidence type="ECO:0000256" key="6">
    <source>
        <dbReference type="PROSITE-ProRule" id="PRU10141"/>
    </source>
</evidence>
<dbReference type="InterPro" id="IPR045270">
    <property type="entry name" value="STKc_AGC"/>
</dbReference>
<protein>
    <recommendedName>
        <fullName evidence="12">Serine/Threonine kinase domain protein</fullName>
    </recommendedName>
</protein>
<evidence type="ECO:0000256" key="5">
    <source>
        <dbReference type="ARBA" id="ARBA00022840"/>
    </source>
</evidence>
<dbReference type="PANTHER" id="PTHR24353:SF37">
    <property type="entry name" value="CAMP-DEPENDENT PROTEIN KINASE CATALYTIC SUBUNIT PRKX"/>
    <property type="match status" value="1"/>
</dbReference>
<dbReference type="PROSITE" id="PS51285">
    <property type="entry name" value="AGC_KINASE_CTER"/>
    <property type="match status" value="1"/>
</dbReference>
<dbReference type="InterPro" id="IPR000719">
    <property type="entry name" value="Prot_kinase_dom"/>
</dbReference>
<name>A0A8S1TXX5_PAROT</name>
<proteinExistence type="predicted"/>
<comment type="caution">
    <text evidence="10">The sequence shown here is derived from an EMBL/GenBank/DDBJ whole genome shotgun (WGS) entry which is preliminary data.</text>
</comment>
<organism evidence="10 11">
    <name type="scientific">Paramecium octaurelia</name>
    <dbReference type="NCBI Taxonomy" id="43137"/>
    <lineage>
        <taxon>Eukaryota</taxon>
        <taxon>Sar</taxon>
        <taxon>Alveolata</taxon>
        <taxon>Ciliophora</taxon>
        <taxon>Intramacronucleata</taxon>
        <taxon>Oligohymenophorea</taxon>
        <taxon>Peniculida</taxon>
        <taxon>Parameciidae</taxon>
        <taxon>Paramecium</taxon>
    </lineage>
</organism>
<dbReference type="InterPro" id="IPR008271">
    <property type="entry name" value="Ser/Thr_kinase_AS"/>
</dbReference>
<accession>A0A8S1TXX5</accession>